<organism evidence="1 2">
    <name type="scientific">Nelumbo nucifera</name>
    <name type="common">Sacred lotus</name>
    <dbReference type="NCBI Taxonomy" id="4432"/>
    <lineage>
        <taxon>Eukaryota</taxon>
        <taxon>Viridiplantae</taxon>
        <taxon>Streptophyta</taxon>
        <taxon>Embryophyta</taxon>
        <taxon>Tracheophyta</taxon>
        <taxon>Spermatophyta</taxon>
        <taxon>Magnoliopsida</taxon>
        <taxon>Proteales</taxon>
        <taxon>Nelumbonaceae</taxon>
        <taxon>Nelumbo</taxon>
    </lineage>
</organism>
<accession>A0A822Y9Y6</accession>
<protein>
    <submittedName>
        <fullName evidence="1">Uncharacterized protein</fullName>
    </submittedName>
</protein>
<name>A0A822Y9Y6_NELNU</name>
<dbReference type="AlphaFoldDB" id="A0A822Y9Y6"/>
<evidence type="ECO:0000313" key="1">
    <source>
        <dbReference type="EMBL" id="DAD27805.1"/>
    </source>
</evidence>
<keyword evidence="2" id="KW-1185">Reference proteome</keyword>
<dbReference type="EMBL" id="DUZY01000002">
    <property type="protein sequence ID" value="DAD27805.1"/>
    <property type="molecule type" value="Genomic_DNA"/>
</dbReference>
<reference evidence="1 2" key="1">
    <citation type="journal article" date="2020" name="Mol. Biol. Evol.">
        <title>Distinct Expression and Methylation Patterns for Genes with Different Fates following a Single Whole-Genome Duplication in Flowering Plants.</title>
        <authorList>
            <person name="Shi T."/>
            <person name="Rahmani R.S."/>
            <person name="Gugger P.F."/>
            <person name="Wang M."/>
            <person name="Li H."/>
            <person name="Zhang Y."/>
            <person name="Li Z."/>
            <person name="Wang Q."/>
            <person name="Van de Peer Y."/>
            <person name="Marchal K."/>
            <person name="Chen J."/>
        </authorList>
    </citation>
    <scope>NUCLEOTIDE SEQUENCE [LARGE SCALE GENOMIC DNA]</scope>
    <source>
        <tissue evidence="1">Leaf</tissue>
    </source>
</reference>
<proteinExistence type="predicted"/>
<comment type="caution">
    <text evidence="1">The sequence shown here is derived from an EMBL/GenBank/DDBJ whole genome shotgun (WGS) entry which is preliminary data.</text>
</comment>
<gene>
    <name evidence="1" type="ORF">HUJ06_029273</name>
</gene>
<dbReference type="Proteomes" id="UP000607653">
    <property type="component" value="Unassembled WGS sequence"/>
</dbReference>
<sequence length="110" mass="12636">MDHQMGGDAWDSGTLSLDNGRYHHLILIRIQTAAPATTDYRADKAFSLIVYYQNALKSGQSNQDFMRRMRERDLETSEFSLVYKLRDNGIVNDGDDSQTMMNGIRKTRQT</sequence>
<evidence type="ECO:0000313" key="2">
    <source>
        <dbReference type="Proteomes" id="UP000607653"/>
    </source>
</evidence>